<gene>
    <name evidence="3" type="ORF">AAFH49_20465</name>
</gene>
<dbReference type="RefSeq" id="WP_342301092.1">
    <property type="nucleotide sequence ID" value="NZ_JBCEVZ010000082.1"/>
</dbReference>
<keyword evidence="2" id="KW-0732">Signal</keyword>
<evidence type="ECO:0000313" key="4">
    <source>
        <dbReference type="Proteomes" id="UP001479606"/>
    </source>
</evidence>
<organism evidence="3 4">
    <name type="scientific">Hymenobacter segetis</name>
    <dbReference type="NCBI Taxonomy" id="2025509"/>
    <lineage>
        <taxon>Bacteria</taxon>
        <taxon>Pseudomonadati</taxon>
        <taxon>Bacteroidota</taxon>
        <taxon>Cytophagia</taxon>
        <taxon>Cytophagales</taxon>
        <taxon>Hymenobacteraceae</taxon>
        <taxon>Hymenobacter</taxon>
    </lineage>
</organism>
<keyword evidence="4" id="KW-1185">Reference proteome</keyword>
<feature type="chain" id="PRO_5046356196" description="DUF4468 domain-containing protein" evidence="2">
    <location>
        <begin position="17"/>
        <end position="208"/>
    </location>
</feature>
<accession>A0ABU9M0N1</accession>
<dbReference type="EMBL" id="JBCEVZ010000082">
    <property type="protein sequence ID" value="MEL5996594.1"/>
    <property type="molecule type" value="Genomic_DNA"/>
</dbReference>
<reference evidence="3 4" key="1">
    <citation type="journal article" date="2018" name="Arch. Microbiol.">
        <title>Hymenobacter segetis sp. nov., isolated from soil.</title>
        <authorList>
            <person name="Ten L.N."/>
            <person name="Lim S.J."/>
            <person name="Kim B.O."/>
            <person name="Kang I.K."/>
            <person name="Jung H.Y."/>
        </authorList>
    </citation>
    <scope>NUCLEOTIDE SEQUENCE [LARGE SCALE GENOMIC DNA]</scope>
    <source>
        <strain evidence="3 4">S7-3-11</strain>
    </source>
</reference>
<feature type="region of interest" description="Disordered" evidence="1">
    <location>
        <begin position="188"/>
        <end position="208"/>
    </location>
</feature>
<evidence type="ECO:0000256" key="1">
    <source>
        <dbReference type="SAM" id="MobiDB-lite"/>
    </source>
</evidence>
<comment type="caution">
    <text evidence="3">The sequence shown here is derived from an EMBL/GenBank/DDBJ whole genome shotgun (WGS) entry which is preliminary data.</text>
</comment>
<evidence type="ECO:0008006" key="5">
    <source>
        <dbReference type="Google" id="ProtNLM"/>
    </source>
</evidence>
<protein>
    <recommendedName>
        <fullName evidence="5">DUF4468 domain-containing protein</fullName>
    </recommendedName>
</protein>
<dbReference type="Proteomes" id="UP001479606">
    <property type="component" value="Unassembled WGS sequence"/>
</dbReference>
<sequence>MLLVSVLLLASGRASAQYLSLRKLLRVAEAAQGNFMGESPQPSEVEKILREGGFAHVRWREDDPDLEYNPASYKVYSRITDAFLIFQADAHGRLLENLVYRFRSPACVASLQKQLVAAGFTRLAASPPPASDDPNVPAPLFSAYDGYFYNAQYSVDIDGEVDAEGKDLHRYTVSIGCDAAMKQMQEAMEEVSRQAQQEYEATHRKKKR</sequence>
<evidence type="ECO:0000256" key="2">
    <source>
        <dbReference type="SAM" id="SignalP"/>
    </source>
</evidence>
<proteinExistence type="predicted"/>
<feature type="signal peptide" evidence="2">
    <location>
        <begin position="1"/>
        <end position="16"/>
    </location>
</feature>
<name>A0ABU9M0N1_9BACT</name>
<evidence type="ECO:0000313" key="3">
    <source>
        <dbReference type="EMBL" id="MEL5996594.1"/>
    </source>
</evidence>